<dbReference type="InterPro" id="IPR007012">
    <property type="entry name" value="PolA_pol_cen_dom"/>
</dbReference>
<accession>A0A8J5S0N7</accession>
<organism evidence="12 13">
    <name type="scientific">Zizania palustris</name>
    <name type="common">Northern wild rice</name>
    <dbReference type="NCBI Taxonomy" id="103762"/>
    <lineage>
        <taxon>Eukaryota</taxon>
        <taxon>Viridiplantae</taxon>
        <taxon>Streptophyta</taxon>
        <taxon>Embryophyta</taxon>
        <taxon>Tracheophyta</taxon>
        <taxon>Spermatophyta</taxon>
        <taxon>Magnoliopsida</taxon>
        <taxon>Liliopsida</taxon>
        <taxon>Poales</taxon>
        <taxon>Poaceae</taxon>
        <taxon>BOP clade</taxon>
        <taxon>Oryzoideae</taxon>
        <taxon>Oryzeae</taxon>
        <taxon>Zizaniinae</taxon>
        <taxon>Zizania</taxon>
    </lineage>
</organism>
<feature type="compositionally biased region" description="Low complexity" evidence="9">
    <location>
        <begin position="224"/>
        <end position="244"/>
    </location>
</feature>
<evidence type="ECO:0000256" key="4">
    <source>
        <dbReference type="ARBA" id="ARBA00022664"/>
    </source>
</evidence>
<protein>
    <recommendedName>
        <fullName evidence="3">polynucleotide adenylyltransferase</fullName>
        <ecNumber evidence="3">2.7.7.19</ecNumber>
    </recommendedName>
</protein>
<feature type="compositionally biased region" description="Basic and acidic residues" evidence="9">
    <location>
        <begin position="246"/>
        <end position="258"/>
    </location>
</feature>
<dbReference type="Proteomes" id="UP000729402">
    <property type="component" value="Unassembled WGS sequence"/>
</dbReference>
<reference evidence="12" key="2">
    <citation type="submission" date="2021-02" db="EMBL/GenBank/DDBJ databases">
        <authorList>
            <person name="Kimball J.A."/>
            <person name="Haas M.W."/>
            <person name="Macchietto M."/>
            <person name="Kono T."/>
            <person name="Duquette J."/>
            <person name="Shao M."/>
        </authorList>
    </citation>
    <scope>NUCLEOTIDE SEQUENCE</scope>
    <source>
        <tissue evidence="12">Fresh leaf tissue</tissue>
    </source>
</reference>
<comment type="similarity">
    <text evidence="2">Belongs to the poly(A) polymerase family.</text>
</comment>
<dbReference type="GO" id="GO:0006397">
    <property type="term" value="P:mRNA processing"/>
    <property type="evidence" value="ECO:0007669"/>
    <property type="project" value="UniProtKB-KW"/>
</dbReference>
<gene>
    <name evidence="12" type="ORF">GUJ93_ZPchr0004g39086</name>
</gene>
<dbReference type="OrthoDB" id="1728547at2759"/>
<feature type="region of interest" description="Disordered" evidence="9">
    <location>
        <begin position="215"/>
        <end position="258"/>
    </location>
</feature>
<name>A0A8J5S0N7_ZIZPA</name>
<dbReference type="GO" id="GO:1990817">
    <property type="term" value="F:poly(A) RNA polymerase activity"/>
    <property type="evidence" value="ECO:0007669"/>
    <property type="project" value="UniProtKB-EC"/>
</dbReference>
<evidence type="ECO:0000256" key="7">
    <source>
        <dbReference type="ARBA" id="ARBA00022840"/>
    </source>
</evidence>
<dbReference type="GO" id="GO:0005524">
    <property type="term" value="F:ATP binding"/>
    <property type="evidence" value="ECO:0007669"/>
    <property type="project" value="UniProtKB-KW"/>
</dbReference>
<keyword evidence="7" id="KW-0067">ATP-binding</keyword>
<dbReference type="Pfam" id="PF04926">
    <property type="entry name" value="PAP_RNA-bind"/>
    <property type="match status" value="1"/>
</dbReference>
<evidence type="ECO:0000256" key="8">
    <source>
        <dbReference type="ARBA" id="ARBA00023242"/>
    </source>
</evidence>
<evidence type="ECO:0000259" key="11">
    <source>
        <dbReference type="Pfam" id="PF04928"/>
    </source>
</evidence>
<dbReference type="InterPro" id="IPR007010">
    <property type="entry name" value="PolA_pol_RNA-bd_dom"/>
</dbReference>
<evidence type="ECO:0000256" key="5">
    <source>
        <dbReference type="ARBA" id="ARBA00022679"/>
    </source>
</evidence>
<feature type="domain" description="Poly(A) polymerase RNA-binding" evidence="10">
    <location>
        <begin position="78"/>
        <end position="139"/>
    </location>
</feature>
<dbReference type="PANTHER" id="PTHR10682">
    <property type="entry name" value="POLY A POLYMERASE"/>
    <property type="match status" value="1"/>
</dbReference>
<dbReference type="EMBL" id="JAAALK010000285">
    <property type="protein sequence ID" value="KAG8066035.1"/>
    <property type="molecule type" value="Genomic_DNA"/>
</dbReference>
<dbReference type="GO" id="GO:0003723">
    <property type="term" value="F:RNA binding"/>
    <property type="evidence" value="ECO:0007669"/>
    <property type="project" value="InterPro"/>
</dbReference>
<evidence type="ECO:0000256" key="2">
    <source>
        <dbReference type="ARBA" id="ARBA00010912"/>
    </source>
</evidence>
<keyword evidence="6" id="KW-0547">Nucleotide-binding</keyword>
<dbReference type="PANTHER" id="PTHR10682:SF26">
    <property type="entry name" value="POLY(A) POLYMERASE"/>
    <property type="match status" value="1"/>
</dbReference>
<evidence type="ECO:0000256" key="3">
    <source>
        <dbReference type="ARBA" id="ARBA00012388"/>
    </source>
</evidence>
<comment type="caution">
    <text evidence="12">The sequence shown here is derived from an EMBL/GenBank/DDBJ whole genome shotgun (WGS) entry which is preliminary data.</text>
</comment>
<proteinExistence type="inferred from homology"/>
<keyword evidence="8" id="KW-0539">Nucleus</keyword>
<evidence type="ECO:0000313" key="13">
    <source>
        <dbReference type="Proteomes" id="UP000729402"/>
    </source>
</evidence>
<keyword evidence="13" id="KW-1185">Reference proteome</keyword>
<evidence type="ECO:0000259" key="10">
    <source>
        <dbReference type="Pfam" id="PF04926"/>
    </source>
</evidence>
<keyword evidence="4" id="KW-0507">mRNA processing</keyword>
<sequence>MLLPRFFRVFAHWTWPNPVMLSAIEHDDGELALCLPVWDPRRNPRDHQGRRRHLQSRKEIIKAGGTGGWGALFQPFHFFNTYKNYLQVDVTATGGDDDLRKWKGWVESRLRLLAARAETDMSGMLLCHLHPHAYAAEPHDQRRTSSFFVGLSKHKHQPAAAPQRPKFDLRATTDGFKQEVYMYDFWRPGMELTVAHVQRKHLPSYVLRQLHSAGHQLKRKHTNDASLSSSSPAASDDSNSNSSSIDAKKAATSDRIRSVEKRMGKRYLELG</sequence>
<reference evidence="12" key="1">
    <citation type="journal article" date="2021" name="bioRxiv">
        <title>Whole Genome Assembly and Annotation of Northern Wild Rice, Zizania palustris L., Supports a Whole Genome Duplication in the Zizania Genus.</title>
        <authorList>
            <person name="Haas M."/>
            <person name="Kono T."/>
            <person name="Macchietto M."/>
            <person name="Millas R."/>
            <person name="McGilp L."/>
            <person name="Shao M."/>
            <person name="Duquette J."/>
            <person name="Hirsch C.N."/>
            <person name="Kimball J."/>
        </authorList>
    </citation>
    <scope>NUCLEOTIDE SEQUENCE</scope>
    <source>
        <tissue evidence="12">Fresh leaf tissue</tissue>
    </source>
</reference>
<evidence type="ECO:0000256" key="6">
    <source>
        <dbReference type="ARBA" id="ARBA00022741"/>
    </source>
</evidence>
<evidence type="ECO:0000313" key="12">
    <source>
        <dbReference type="EMBL" id="KAG8066035.1"/>
    </source>
</evidence>
<evidence type="ECO:0000256" key="1">
    <source>
        <dbReference type="ARBA" id="ARBA00004123"/>
    </source>
</evidence>
<dbReference type="EC" id="2.7.7.19" evidence="3"/>
<evidence type="ECO:0000256" key="9">
    <source>
        <dbReference type="SAM" id="MobiDB-lite"/>
    </source>
</evidence>
<dbReference type="GO" id="GO:0005634">
    <property type="term" value="C:nucleus"/>
    <property type="evidence" value="ECO:0007669"/>
    <property type="project" value="UniProtKB-SubCell"/>
</dbReference>
<keyword evidence="5" id="KW-0808">Transferase</keyword>
<dbReference type="Pfam" id="PF04928">
    <property type="entry name" value="PAP_central"/>
    <property type="match status" value="1"/>
</dbReference>
<comment type="subcellular location">
    <subcellularLocation>
        <location evidence="1">Nucleus</location>
    </subcellularLocation>
</comment>
<dbReference type="AlphaFoldDB" id="A0A8J5S0N7"/>
<feature type="domain" description="Poly(A) polymerase central" evidence="11">
    <location>
        <begin position="2"/>
        <end position="48"/>
    </location>
</feature>